<dbReference type="InterPro" id="IPR011049">
    <property type="entry name" value="Serralysin-like_metalloprot_C"/>
</dbReference>
<evidence type="ECO:0000313" key="3">
    <source>
        <dbReference type="Proteomes" id="UP000019666"/>
    </source>
</evidence>
<dbReference type="GO" id="GO:0005509">
    <property type="term" value="F:calcium ion binding"/>
    <property type="evidence" value="ECO:0007669"/>
    <property type="project" value="InterPro"/>
</dbReference>
<dbReference type="Pfam" id="PF00353">
    <property type="entry name" value="HemolysinCabind"/>
    <property type="match status" value="2"/>
</dbReference>
<dbReference type="PRINTS" id="PR00313">
    <property type="entry name" value="CABNDNGRPT"/>
</dbReference>
<dbReference type="SUPFAM" id="SSF51120">
    <property type="entry name" value="beta-Roll"/>
    <property type="match status" value="2"/>
</dbReference>
<accession>A0A017HPE9</accession>
<evidence type="ECO:0000313" key="2">
    <source>
        <dbReference type="EMBL" id="EYD75629.1"/>
    </source>
</evidence>
<dbReference type="EMBL" id="AOSK01000068">
    <property type="protein sequence ID" value="EYD75629.1"/>
    <property type="molecule type" value="Genomic_DNA"/>
</dbReference>
<reference evidence="2 3" key="1">
    <citation type="submission" date="2013-02" db="EMBL/GenBank/DDBJ databases">
        <authorList>
            <person name="Fiebig A."/>
            <person name="Goeker M."/>
            <person name="Klenk H.-P.P."/>
        </authorList>
    </citation>
    <scope>NUCLEOTIDE SEQUENCE [LARGE SCALE GENOMIC DNA]</scope>
    <source>
        <strain evidence="2 3">DSM 19309</strain>
    </source>
</reference>
<dbReference type="Proteomes" id="UP000019666">
    <property type="component" value="Unassembled WGS sequence"/>
</dbReference>
<keyword evidence="3" id="KW-1185">Reference proteome</keyword>
<proteinExistence type="predicted"/>
<dbReference type="Gene3D" id="2.150.10.10">
    <property type="entry name" value="Serralysin-like metalloprotease, C-terminal"/>
    <property type="match status" value="2"/>
</dbReference>
<organism evidence="2 3">
    <name type="scientific">Rubellimicrobium mesophilum DSM 19309</name>
    <dbReference type="NCBI Taxonomy" id="442562"/>
    <lineage>
        <taxon>Bacteria</taxon>
        <taxon>Pseudomonadati</taxon>
        <taxon>Pseudomonadota</taxon>
        <taxon>Alphaproteobacteria</taxon>
        <taxon>Rhodobacterales</taxon>
        <taxon>Roseobacteraceae</taxon>
        <taxon>Rubellimicrobium</taxon>
    </lineage>
</organism>
<dbReference type="InterPro" id="IPR001343">
    <property type="entry name" value="Hemolysn_Ca-bd"/>
</dbReference>
<name>A0A017HPE9_9RHOB</name>
<gene>
    <name evidence="2" type="ORF">Rumeso_02716</name>
</gene>
<feature type="region of interest" description="Disordered" evidence="1">
    <location>
        <begin position="410"/>
        <end position="451"/>
    </location>
</feature>
<dbReference type="PATRIC" id="fig|442562.3.peg.2671"/>
<dbReference type="AlphaFoldDB" id="A0A017HPE9"/>
<evidence type="ECO:0000256" key="1">
    <source>
        <dbReference type="SAM" id="MobiDB-lite"/>
    </source>
</evidence>
<dbReference type="HOGENOM" id="CLU_553085_0_0_5"/>
<dbReference type="STRING" id="442562.Rumeso_02716"/>
<sequence>MVNAGTEVETRWQGIEVLQLTLGSGNDSIDVRGVADDSRVTGYAHSITAGAGDDSFAVDLLSLGTLTFAGDEGTDRLTVDWSAATNGITWSDNSLATFVEGWGWVYLNHTGVEDWNITGGSGNDDLRGGSLDDVISAGGGDDDLRGGTGKGTYLGGAGQDLIVATIASKTGAATTQDFVLSLADTQSRTVTVNAGTAFETSWQGVEVVQLTLGSGNDSIDVRGVASARAAHQLDMGSGNDSFAIDLKSLAGATVWGGDGTDRVTLDWSAATNGIVWSGNSLATFVDLRGWVYLNYSGIEAWTVVGGSGDDDIRGGDLDDTLSGGAGNDNLAGGAGKGAYLGGAGQDLVSATIASGGVASTGDFVLRLADTQARTVVVNAGMGVETSWQGIEILDLTLGLRQRCRRRARRRLGPCRPPGRGGRRQRQLLHRPPEPGRRQLRRRRRHRHAGARLVRRDRHDLLGRHVPLDLHRESRLALCDRNERRALEHLGRRR</sequence>
<protein>
    <recommendedName>
        <fullName evidence="4">Alkaline phosphatase</fullName>
    </recommendedName>
</protein>
<comment type="caution">
    <text evidence="2">The sequence shown here is derived from an EMBL/GenBank/DDBJ whole genome shotgun (WGS) entry which is preliminary data.</text>
</comment>
<feature type="compositionally biased region" description="Basic residues" evidence="1">
    <location>
        <begin position="437"/>
        <end position="451"/>
    </location>
</feature>
<evidence type="ECO:0008006" key="4">
    <source>
        <dbReference type="Google" id="ProtNLM"/>
    </source>
</evidence>